<evidence type="ECO:0000313" key="4">
    <source>
        <dbReference type="EMBL" id="HIT42754.1"/>
    </source>
</evidence>
<protein>
    <submittedName>
        <fullName evidence="4">Helix-turn-helix transcriptional regulator</fullName>
    </submittedName>
</protein>
<reference evidence="4" key="1">
    <citation type="submission" date="2020-10" db="EMBL/GenBank/DDBJ databases">
        <authorList>
            <person name="Gilroy R."/>
        </authorList>
    </citation>
    <scope>NUCLEOTIDE SEQUENCE</scope>
    <source>
        <strain evidence="4">CHK123-3438</strain>
    </source>
</reference>
<dbReference type="PANTHER" id="PTHR46558">
    <property type="entry name" value="TRACRIPTIONAL REGULATORY PROTEIN-RELATED-RELATED"/>
    <property type="match status" value="1"/>
</dbReference>
<feature type="domain" description="HTH cro/C1-type" evidence="3">
    <location>
        <begin position="7"/>
        <end position="61"/>
    </location>
</feature>
<dbReference type="PROSITE" id="PS50943">
    <property type="entry name" value="HTH_CROC1"/>
    <property type="match status" value="1"/>
</dbReference>
<keyword evidence="2" id="KW-0175">Coiled coil</keyword>
<sequence>MAFSENLKRIRKSKGMSQADLAKKANLSEVSVRKYESGERNPKLETRILLANALSVPFDELNGGPWVEKKDGNMFFYNEHHYPKSQYDSDYKIKPQNFESSVFLSAKELLIKYRKALGIYEEALKSAVLELDRLRGEMANIEKTIDLLENEKRVIQNEIMLLEADMKTSSQTNTEPMPDKREME</sequence>
<dbReference type="PANTHER" id="PTHR46558:SF11">
    <property type="entry name" value="HTH-TYPE TRANSCRIPTIONAL REGULATOR XRE"/>
    <property type="match status" value="1"/>
</dbReference>
<name>A0A9D1GMC7_9FIRM</name>
<feature type="coiled-coil region" evidence="2">
    <location>
        <begin position="117"/>
        <end position="165"/>
    </location>
</feature>
<evidence type="ECO:0000256" key="2">
    <source>
        <dbReference type="SAM" id="Coils"/>
    </source>
</evidence>
<comment type="caution">
    <text evidence="4">The sequence shown here is derived from an EMBL/GenBank/DDBJ whole genome shotgun (WGS) entry which is preliminary data.</text>
</comment>
<organism evidence="4 5">
    <name type="scientific">Candidatus Caccovicinus merdipullorum</name>
    <dbReference type="NCBI Taxonomy" id="2840724"/>
    <lineage>
        <taxon>Bacteria</taxon>
        <taxon>Bacillati</taxon>
        <taxon>Bacillota</taxon>
        <taxon>Clostridia</taxon>
        <taxon>Eubacteriales</taxon>
        <taxon>Candidatus Caccovicinus</taxon>
    </lineage>
</organism>
<keyword evidence="1" id="KW-0238">DNA-binding</keyword>
<dbReference type="GO" id="GO:0003677">
    <property type="term" value="F:DNA binding"/>
    <property type="evidence" value="ECO:0007669"/>
    <property type="project" value="UniProtKB-KW"/>
</dbReference>
<dbReference type="InterPro" id="IPR010982">
    <property type="entry name" value="Lambda_DNA-bd_dom_sf"/>
</dbReference>
<dbReference type="AlphaFoldDB" id="A0A9D1GMC7"/>
<accession>A0A9D1GMC7</accession>
<dbReference type="Pfam" id="PF01381">
    <property type="entry name" value="HTH_3"/>
    <property type="match status" value="1"/>
</dbReference>
<dbReference type="Gene3D" id="1.10.260.40">
    <property type="entry name" value="lambda repressor-like DNA-binding domains"/>
    <property type="match status" value="1"/>
</dbReference>
<dbReference type="SMART" id="SM00530">
    <property type="entry name" value="HTH_XRE"/>
    <property type="match status" value="1"/>
</dbReference>
<dbReference type="Proteomes" id="UP000886860">
    <property type="component" value="Unassembled WGS sequence"/>
</dbReference>
<evidence type="ECO:0000256" key="1">
    <source>
        <dbReference type="ARBA" id="ARBA00023125"/>
    </source>
</evidence>
<proteinExistence type="predicted"/>
<dbReference type="EMBL" id="DVKS01000195">
    <property type="protein sequence ID" value="HIT42754.1"/>
    <property type="molecule type" value="Genomic_DNA"/>
</dbReference>
<evidence type="ECO:0000313" key="5">
    <source>
        <dbReference type="Proteomes" id="UP000886860"/>
    </source>
</evidence>
<dbReference type="SUPFAM" id="SSF47413">
    <property type="entry name" value="lambda repressor-like DNA-binding domains"/>
    <property type="match status" value="1"/>
</dbReference>
<reference evidence="4" key="2">
    <citation type="journal article" date="2021" name="PeerJ">
        <title>Extensive microbial diversity within the chicken gut microbiome revealed by metagenomics and culture.</title>
        <authorList>
            <person name="Gilroy R."/>
            <person name="Ravi A."/>
            <person name="Getino M."/>
            <person name="Pursley I."/>
            <person name="Horton D.L."/>
            <person name="Alikhan N.F."/>
            <person name="Baker D."/>
            <person name="Gharbi K."/>
            <person name="Hall N."/>
            <person name="Watson M."/>
            <person name="Adriaenssens E.M."/>
            <person name="Foster-Nyarko E."/>
            <person name="Jarju S."/>
            <person name="Secka A."/>
            <person name="Antonio M."/>
            <person name="Oren A."/>
            <person name="Chaudhuri R.R."/>
            <person name="La Ragione R."/>
            <person name="Hildebrand F."/>
            <person name="Pallen M.J."/>
        </authorList>
    </citation>
    <scope>NUCLEOTIDE SEQUENCE</scope>
    <source>
        <strain evidence="4">CHK123-3438</strain>
    </source>
</reference>
<gene>
    <name evidence="4" type="ORF">IAB60_11785</name>
</gene>
<dbReference type="CDD" id="cd00093">
    <property type="entry name" value="HTH_XRE"/>
    <property type="match status" value="1"/>
</dbReference>
<evidence type="ECO:0000259" key="3">
    <source>
        <dbReference type="PROSITE" id="PS50943"/>
    </source>
</evidence>
<dbReference type="InterPro" id="IPR001387">
    <property type="entry name" value="Cro/C1-type_HTH"/>
</dbReference>